<keyword evidence="4" id="KW-0862">Zinc</keyword>
<gene>
    <name evidence="6" type="ORF">BDV98DRAFT_603615</name>
</gene>
<dbReference type="Pfam" id="PF01979">
    <property type="entry name" value="Amidohydro_1"/>
    <property type="match status" value="1"/>
</dbReference>
<dbReference type="Gene3D" id="3.20.20.140">
    <property type="entry name" value="Metal-dependent hydrolases"/>
    <property type="match status" value="1"/>
</dbReference>
<dbReference type="InterPro" id="IPR006680">
    <property type="entry name" value="Amidohydro-rel"/>
</dbReference>
<sequence>MTIFRGDLAHCPTLGRLDILSDYCLGVNSEGFITHLAAASSSELLASSPPHKITSIPAGSFLLPNFCDLHLHAPQFLYQGTGLDLPLMEWLDKYAYRAEERIDADRALARRVYTALAARLIEHGTGCVLLFGTIKPETNLLLAEVMQEAGIRAFVGKLSMDKSTREAYREPGTSASLEAARTFIHDCRALTSRLPPHRRLVEPVLTPRFVPTSSDEQLRGLGEIAQEDPSLRIQSHLAEAQDQVNWVRSERGREDIDVFDQAKLLTNRTVQAHCTFLTDPCLDRLHERGTAVAHCPLSNMYFSAEKAFPLREALDAGVKVGLGTDIAGGYSVDIMNSMRHAVSVSRIRQGIYHEADTGTSTSRRAIDWKEALYLGTRGGAVALGLENAGRFAVGCSFDAQQIKLIDPGSRQGVGSLDFFDIADTVTLTAEIVEKWWCIGDAQNRVQVWVQGQKIG</sequence>
<dbReference type="GO" id="GO:0008892">
    <property type="term" value="F:guanine deaminase activity"/>
    <property type="evidence" value="ECO:0007669"/>
    <property type="project" value="TreeGrafter"/>
</dbReference>
<evidence type="ECO:0000256" key="1">
    <source>
        <dbReference type="ARBA" id="ARBA00001947"/>
    </source>
</evidence>
<dbReference type="GO" id="GO:0046098">
    <property type="term" value="P:guanine metabolic process"/>
    <property type="evidence" value="ECO:0007669"/>
    <property type="project" value="TreeGrafter"/>
</dbReference>
<name>A0A5C3QKD4_9AGAR</name>
<proteinExistence type="predicted"/>
<dbReference type="InterPro" id="IPR051607">
    <property type="entry name" value="Metallo-dep_hydrolases"/>
</dbReference>
<dbReference type="OrthoDB" id="194468at2759"/>
<keyword evidence="3" id="KW-0378">Hydrolase</keyword>
<keyword evidence="7" id="KW-1185">Reference proteome</keyword>
<dbReference type="Gene3D" id="2.30.40.10">
    <property type="entry name" value="Urease, subunit C, domain 1"/>
    <property type="match status" value="1"/>
</dbReference>
<feature type="domain" description="Amidohydrolase-related" evidence="5">
    <location>
        <begin position="61"/>
        <end position="425"/>
    </location>
</feature>
<dbReference type="AlphaFoldDB" id="A0A5C3QKD4"/>
<dbReference type="GO" id="GO:0008270">
    <property type="term" value="F:zinc ion binding"/>
    <property type="evidence" value="ECO:0007669"/>
    <property type="project" value="TreeGrafter"/>
</dbReference>
<dbReference type="GO" id="GO:0005829">
    <property type="term" value="C:cytosol"/>
    <property type="evidence" value="ECO:0007669"/>
    <property type="project" value="TreeGrafter"/>
</dbReference>
<dbReference type="SUPFAM" id="SSF51556">
    <property type="entry name" value="Metallo-dependent hydrolases"/>
    <property type="match status" value="1"/>
</dbReference>
<dbReference type="InterPro" id="IPR032466">
    <property type="entry name" value="Metal_Hydrolase"/>
</dbReference>
<dbReference type="STRING" id="1884261.A0A5C3QKD4"/>
<evidence type="ECO:0000256" key="3">
    <source>
        <dbReference type="ARBA" id="ARBA00022801"/>
    </source>
</evidence>
<evidence type="ECO:0000256" key="4">
    <source>
        <dbReference type="ARBA" id="ARBA00022833"/>
    </source>
</evidence>
<dbReference type="PANTHER" id="PTHR11271">
    <property type="entry name" value="GUANINE DEAMINASE"/>
    <property type="match status" value="1"/>
</dbReference>
<organism evidence="6 7">
    <name type="scientific">Pterulicium gracile</name>
    <dbReference type="NCBI Taxonomy" id="1884261"/>
    <lineage>
        <taxon>Eukaryota</taxon>
        <taxon>Fungi</taxon>
        <taxon>Dikarya</taxon>
        <taxon>Basidiomycota</taxon>
        <taxon>Agaricomycotina</taxon>
        <taxon>Agaricomycetes</taxon>
        <taxon>Agaricomycetidae</taxon>
        <taxon>Agaricales</taxon>
        <taxon>Pleurotineae</taxon>
        <taxon>Pterulaceae</taxon>
        <taxon>Pterulicium</taxon>
    </lineage>
</organism>
<keyword evidence="2" id="KW-0479">Metal-binding</keyword>
<comment type="cofactor">
    <cofactor evidence="1">
        <name>Zn(2+)</name>
        <dbReference type="ChEBI" id="CHEBI:29105"/>
    </cofactor>
</comment>
<accession>A0A5C3QKD4</accession>
<protein>
    <recommendedName>
        <fullName evidence="5">Amidohydrolase-related domain-containing protein</fullName>
    </recommendedName>
</protein>
<evidence type="ECO:0000313" key="6">
    <source>
        <dbReference type="EMBL" id="TFL02406.1"/>
    </source>
</evidence>
<evidence type="ECO:0000313" key="7">
    <source>
        <dbReference type="Proteomes" id="UP000305067"/>
    </source>
</evidence>
<dbReference type="EMBL" id="ML178822">
    <property type="protein sequence ID" value="TFL02406.1"/>
    <property type="molecule type" value="Genomic_DNA"/>
</dbReference>
<evidence type="ECO:0000256" key="2">
    <source>
        <dbReference type="ARBA" id="ARBA00022723"/>
    </source>
</evidence>
<dbReference type="PANTHER" id="PTHR11271:SF6">
    <property type="entry name" value="GUANINE DEAMINASE"/>
    <property type="match status" value="1"/>
</dbReference>
<evidence type="ECO:0000259" key="5">
    <source>
        <dbReference type="Pfam" id="PF01979"/>
    </source>
</evidence>
<dbReference type="Proteomes" id="UP000305067">
    <property type="component" value="Unassembled WGS sequence"/>
</dbReference>
<dbReference type="InterPro" id="IPR011059">
    <property type="entry name" value="Metal-dep_hydrolase_composite"/>
</dbReference>
<reference evidence="6 7" key="1">
    <citation type="journal article" date="2019" name="Nat. Ecol. Evol.">
        <title>Megaphylogeny resolves global patterns of mushroom evolution.</title>
        <authorList>
            <person name="Varga T."/>
            <person name="Krizsan K."/>
            <person name="Foldi C."/>
            <person name="Dima B."/>
            <person name="Sanchez-Garcia M."/>
            <person name="Sanchez-Ramirez S."/>
            <person name="Szollosi G.J."/>
            <person name="Szarkandi J.G."/>
            <person name="Papp V."/>
            <person name="Albert L."/>
            <person name="Andreopoulos W."/>
            <person name="Angelini C."/>
            <person name="Antonin V."/>
            <person name="Barry K.W."/>
            <person name="Bougher N.L."/>
            <person name="Buchanan P."/>
            <person name="Buyck B."/>
            <person name="Bense V."/>
            <person name="Catcheside P."/>
            <person name="Chovatia M."/>
            <person name="Cooper J."/>
            <person name="Damon W."/>
            <person name="Desjardin D."/>
            <person name="Finy P."/>
            <person name="Geml J."/>
            <person name="Haridas S."/>
            <person name="Hughes K."/>
            <person name="Justo A."/>
            <person name="Karasinski D."/>
            <person name="Kautmanova I."/>
            <person name="Kiss B."/>
            <person name="Kocsube S."/>
            <person name="Kotiranta H."/>
            <person name="LaButti K.M."/>
            <person name="Lechner B.E."/>
            <person name="Liimatainen K."/>
            <person name="Lipzen A."/>
            <person name="Lukacs Z."/>
            <person name="Mihaltcheva S."/>
            <person name="Morgado L.N."/>
            <person name="Niskanen T."/>
            <person name="Noordeloos M.E."/>
            <person name="Ohm R.A."/>
            <person name="Ortiz-Santana B."/>
            <person name="Ovrebo C."/>
            <person name="Racz N."/>
            <person name="Riley R."/>
            <person name="Savchenko A."/>
            <person name="Shiryaev A."/>
            <person name="Soop K."/>
            <person name="Spirin V."/>
            <person name="Szebenyi C."/>
            <person name="Tomsovsky M."/>
            <person name="Tulloss R.E."/>
            <person name="Uehling J."/>
            <person name="Grigoriev I.V."/>
            <person name="Vagvolgyi C."/>
            <person name="Papp T."/>
            <person name="Martin F.M."/>
            <person name="Miettinen O."/>
            <person name="Hibbett D.S."/>
            <person name="Nagy L.G."/>
        </authorList>
    </citation>
    <scope>NUCLEOTIDE SEQUENCE [LARGE SCALE GENOMIC DNA]</scope>
    <source>
        <strain evidence="6 7">CBS 309.79</strain>
    </source>
</reference>